<dbReference type="Proteomes" id="UP000827092">
    <property type="component" value="Unassembled WGS sequence"/>
</dbReference>
<sequence length="99" mass="9945">MLATACGSSSVSIGGGSGTCSAACRGLGLISTGFLVSKPCRSSSSFRISILPGSLGLVVARIISCPCSALNSPARQQRCTNINSSICLASSIIVEVDMM</sequence>
<organism evidence="1 2">
    <name type="scientific">Oedothorax gibbosus</name>
    <dbReference type="NCBI Taxonomy" id="931172"/>
    <lineage>
        <taxon>Eukaryota</taxon>
        <taxon>Metazoa</taxon>
        <taxon>Ecdysozoa</taxon>
        <taxon>Arthropoda</taxon>
        <taxon>Chelicerata</taxon>
        <taxon>Arachnida</taxon>
        <taxon>Araneae</taxon>
        <taxon>Araneomorphae</taxon>
        <taxon>Entelegynae</taxon>
        <taxon>Araneoidea</taxon>
        <taxon>Linyphiidae</taxon>
        <taxon>Erigoninae</taxon>
        <taxon>Oedothorax</taxon>
    </lineage>
</organism>
<proteinExistence type="predicted"/>
<protein>
    <submittedName>
        <fullName evidence="1">Uncharacterized protein</fullName>
    </submittedName>
</protein>
<dbReference type="AlphaFoldDB" id="A0AAV6V4L0"/>
<dbReference type="EMBL" id="JAFNEN010000156">
    <property type="protein sequence ID" value="KAG8191609.1"/>
    <property type="molecule type" value="Genomic_DNA"/>
</dbReference>
<reference evidence="1 2" key="1">
    <citation type="journal article" date="2022" name="Nat. Ecol. Evol.">
        <title>A masculinizing supergene underlies an exaggerated male reproductive morph in a spider.</title>
        <authorList>
            <person name="Hendrickx F."/>
            <person name="De Corte Z."/>
            <person name="Sonet G."/>
            <person name="Van Belleghem S.M."/>
            <person name="Kostlbacher S."/>
            <person name="Vangestel C."/>
        </authorList>
    </citation>
    <scope>NUCLEOTIDE SEQUENCE [LARGE SCALE GENOMIC DNA]</scope>
    <source>
        <strain evidence="1">W744_W776</strain>
    </source>
</reference>
<keyword evidence="2" id="KW-1185">Reference proteome</keyword>
<evidence type="ECO:0000313" key="1">
    <source>
        <dbReference type="EMBL" id="KAG8191609.1"/>
    </source>
</evidence>
<accession>A0AAV6V4L0</accession>
<name>A0AAV6V4L0_9ARAC</name>
<evidence type="ECO:0000313" key="2">
    <source>
        <dbReference type="Proteomes" id="UP000827092"/>
    </source>
</evidence>
<gene>
    <name evidence="1" type="ORF">JTE90_018541</name>
</gene>
<comment type="caution">
    <text evidence="1">The sequence shown here is derived from an EMBL/GenBank/DDBJ whole genome shotgun (WGS) entry which is preliminary data.</text>
</comment>